<evidence type="ECO:0000313" key="2">
    <source>
        <dbReference type="Proteomes" id="UP000290289"/>
    </source>
</evidence>
<name>A0A498H7V8_MALDO</name>
<evidence type="ECO:0000313" key="1">
    <source>
        <dbReference type="EMBL" id="RXH67478.1"/>
    </source>
</evidence>
<keyword evidence="2" id="KW-1185">Reference proteome</keyword>
<comment type="caution">
    <text evidence="1">The sequence shown here is derived from an EMBL/GenBank/DDBJ whole genome shotgun (WGS) entry which is preliminary data.</text>
</comment>
<organism evidence="1 2">
    <name type="scientific">Malus domestica</name>
    <name type="common">Apple</name>
    <name type="synonym">Pyrus malus</name>
    <dbReference type="NCBI Taxonomy" id="3750"/>
    <lineage>
        <taxon>Eukaryota</taxon>
        <taxon>Viridiplantae</taxon>
        <taxon>Streptophyta</taxon>
        <taxon>Embryophyta</taxon>
        <taxon>Tracheophyta</taxon>
        <taxon>Spermatophyta</taxon>
        <taxon>Magnoliopsida</taxon>
        <taxon>eudicotyledons</taxon>
        <taxon>Gunneridae</taxon>
        <taxon>Pentapetalae</taxon>
        <taxon>rosids</taxon>
        <taxon>fabids</taxon>
        <taxon>Rosales</taxon>
        <taxon>Rosaceae</taxon>
        <taxon>Amygdaloideae</taxon>
        <taxon>Maleae</taxon>
        <taxon>Malus</taxon>
    </lineage>
</organism>
<dbReference type="AlphaFoldDB" id="A0A498H7V8"/>
<dbReference type="Proteomes" id="UP000290289">
    <property type="component" value="Chromosome 17"/>
</dbReference>
<proteinExistence type="predicted"/>
<reference evidence="1 2" key="1">
    <citation type="submission" date="2018-10" db="EMBL/GenBank/DDBJ databases">
        <title>A high-quality apple genome assembly.</title>
        <authorList>
            <person name="Hu J."/>
        </authorList>
    </citation>
    <scope>NUCLEOTIDE SEQUENCE [LARGE SCALE GENOMIC DNA]</scope>
    <source>
        <strain evidence="2">cv. HFTH1</strain>
        <tissue evidence="1">Young leaf</tissue>
    </source>
</reference>
<protein>
    <submittedName>
        <fullName evidence="1">Uncharacterized protein</fullName>
    </submittedName>
</protein>
<gene>
    <name evidence="1" type="ORF">DVH24_027625</name>
</gene>
<accession>A0A498H7V8</accession>
<sequence length="120" mass="13837">MKEKGKVKDDALKIRLVYSVNVVLIGAKSNIVVNLDYFHLVEDMNRFNDYSCGAITFEQLQDILSLALLGDEEWMRDIYVNGDDEEEEEGKANKRGQRARRGCKGFTYAFQLNIKLRVKN</sequence>
<dbReference type="EMBL" id="RDQH01000343">
    <property type="protein sequence ID" value="RXH67478.1"/>
    <property type="molecule type" value="Genomic_DNA"/>
</dbReference>